<dbReference type="InterPro" id="IPR020234">
    <property type="entry name" value="Mite_allergen_group-7"/>
</dbReference>
<name>A0A6H5HR67_9HEMI</name>
<protein>
    <recommendedName>
        <fullName evidence="3">Lipid-binding serum glycoprotein N-terminal domain-containing protein</fullName>
    </recommendedName>
</protein>
<organism evidence="1 2">
    <name type="scientific">Nesidiocoris tenuis</name>
    <dbReference type="NCBI Taxonomy" id="355587"/>
    <lineage>
        <taxon>Eukaryota</taxon>
        <taxon>Metazoa</taxon>
        <taxon>Ecdysozoa</taxon>
        <taxon>Arthropoda</taxon>
        <taxon>Hexapoda</taxon>
        <taxon>Insecta</taxon>
        <taxon>Pterygota</taxon>
        <taxon>Neoptera</taxon>
        <taxon>Paraneoptera</taxon>
        <taxon>Hemiptera</taxon>
        <taxon>Heteroptera</taxon>
        <taxon>Panheteroptera</taxon>
        <taxon>Cimicomorpha</taxon>
        <taxon>Miridae</taxon>
        <taxon>Dicyphina</taxon>
        <taxon>Nesidiocoris</taxon>
    </lineage>
</organism>
<dbReference type="AlphaFoldDB" id="A0A6H5HR67"/>
<reference evidence="1 2" key="1">
    <citation type="submission" date="2020-02" db="EMBL/GenBank/DDBJ databases">
        <authorList>
            <person name="Ferguson B K."/>
        </authorList>
    </citation>
    <scope>NUCLEOTIDE SEQUENCE [LARGE SCALE GENOMIC DNA]</scope>
</reference>
<gene>
    <name evidence="1" type="ORF">NTEN_LOCUS23851</name>
</gene>
<proteinExistence type="predicted"/>
<dbReference type="Proteomes" id="UP000479000">
    <property type="component" value="Unassembled WGS sequence"/>
</dbReference>
<dbReference type="Gene3D" id="3.15.10.50">
    <property type="match status" value="1"/>
</dbReference>
<evidence type="ECO:0000313" key="2">
    <source>
        <dbReference type="Proteomes" id="UP000479000"/>
    </source>
</evidence>
<dbReference type="InterPro" id="IPR038602">
    <property type="entry name" value="Mite_allergen_7_sf"/>
</dbReference>
<keyword evidence="2" id="KW-1185">Reference proteome</keyword>
<dbReference type="OrthoDB" id="8187668at2759"/>
<dbReference type="Pfam" id="PF16984">
    <property type="entry name" value="Grp7_allergen"/>
    <property type="match status" value="1"/>
</dbReference>
<sequence length="308" mass="34506">MGSVVTDRSVSYEERTEIINLSREESLEKLENIMSQFIEDKSKRDEVLKDFLSDNPTALKQILSKRKVTEPVNLRIRRSISANSFQENTAPGVPQIGYLLLTTLKSEDDDHEKIIKLNKGVDVVLGVMNGMFADGGLSVELPNINKTFGHGIMAGTFTASNGNFENPGTLQRTGDVAIFKNDGAVGLEVALGLQVLRASYDHYDVKILKIHQNGDIKVSIAQNSLKMKITLNYSPNCHLNVDYVEVDQLDRIKVDISGLGAFQSMFNMLSKWLLDNFTHDFKNIVNQKLMEKAKKAVAKEDICKYFPF</sequence>
<evidence type="ECO:0000313" key="1">
    <source>
        <dbReference type="EMBL" id="CAB0020258.1"/>
    </source>
</evidence>
<accession>A0A6H5HR67</accession>
<dbReference type="EMBL" id="CADCXU010035164">
    <property type="protein sequence ID" value="CAB0020258.1"/>
    <property type="molecule type" value="Genomic_DNA"/>
</dbReference>
<evidence type="ECO:0008006" key="3">
    <source>
        <dbReference type="Google" id="ProtNLM"/>
    </source>
</evidence>